<dbReference type="GeneID" id="101855818"/>
<feature type="transmembrane region" description="Helical" evidence="1">
    <location>
        <begin position="71"/>
        <end position="90"/>
    </location>
</feature>
<feature type="transmembrane region" description="Helical" evidence="1">
    <location>
        <begin position="12"/>
        <end position="37"/>
    </location>
</feature>
<keyword evidence="1" id="KW-1133">Transmembrane helix</keyword>
<sequence>MQETRANRFRFLVVFLCLLECLSITGVIFGWASVVYVLKAEGFFLDLCNVTLGGNGANAGGTIVTCDERDLQFSILFAVAFSAQALGAFMIGRLQMAAGNRVARVAVSLIFLSGCYIVAFTSLDSPWLLYPGLSLAGTGAIATIMLCSQTSVLFRRAAPIVVGIMNGAADSCTGLQFLVKMSYEAGISRQSIYLFMGSLALLTLPCTFLLIPRGHLERPPSADHKDTGREEHGAVEYKGEYRRCFMEW</sequence>
<protein>
    <submittedName>
        <fullName evidence="3">Solute carrier family 43 member 3</fullName>
    </submittedName>
</protein>
<proteinExistence type="predicted"/>
<feature type="transmembrane region" description="Helical" evidence="1">
    <location>
        <begin position="191"/>
        <end position="211"/>
    </location>
</feature>
<dbReference type="PANTHER" id="PTHR20765:SF1">
    <property type="entry name" value="EQUILIBRATIVE NUCLEOBASE TRANSPORTER 1"/>
    <property type="match status" value="1"/>
</dbReference>
<keyword evidence="1" id="KW-0472">Membrane</keyword>
<name>A0ABM0K2E2_APLCA</name>
<dbReference type="PANTHER" id="PTHR20765">
    <property type="entry name" value="SOLUTE CARRIER FAMILY 43 MEMBER 3-RELATED"/>
    <property type="match status" value="1"/>
</dbReference>
<keyword evidence="1" id="KW-0812">Transmembrane</keyword>
<feature type="transmembrane region" description="Helical" evidence="1">
    <location>
        <begin position="127"/>
        <end position="148"/>
    </location>
</feature>
<reference evidence="3" key="1">
    <citation type="submission" date="2025-08" db="UniProtKB">
        <authorList>
            <consortium name="RefSeq"/>
        </authorList>
    </citation>
    <scope>IDENTIFICATION</scope>
</reference>
<evidence type="ECO:0000313" key="2">
    <source>
        <dbReference type="Proteomes" id="UP000694888"/>
    </source>
</evidence>
<dbReference type="Proteomes" id="UP000694888">
    <property type="component" value="Unplaced"/>
</dbReference>
<evidence type="ECO:0000313" key="3">
    <source>
        <dbReference type="RefSeq" id="XP_005107133.2"/>
    </source>
</evidence>
<gene>
    <name evidence="3" type="primary">LOC101855818</name>
</gene>
<dbReference type="InterPro" id="IPR036259">
    <property type="entry name" value="MFS_trans_sf"/>
</dbReference>
<dbReference type="SUPFAM" id="SSF103473">
    <property type="entry name" value="MFS general substrate transporter"/>
    <property type="match status" value="1"/>
</dbReference>
<evidence type="ECO:0000256" key="1">
    <source>
        <dbReference type="SAM" id="Phobius"/>
    </source>
</evidence>
<dbReference type="InterPro" id="IPR027197">
    <property type="entry name" value="SLC43A3"/>
</dbReference>
<accession>A0ABM0K2E2</accession>
<dbReference type="RefSeq" id="XP_005107133.2">
    <property type="nucleotide sequence ID" value="XM_005107076.2"/>
</dbReference>
<organism evidence="2 3">
    <name type="scientific">Aplysia californica</name>
    <name type="common">California sea hare</name>
    <dbReference type="NCBI Taxonomy" id="6500"/>
    <lineage>
        <taxon>Eukaryota</taxon>
        <taxon>Metazoa</taxon>
        <taxon>Spiralia</taxon>
        <taxon>Lophotrochozoa</taxon>
        <taxon>Mollusca</taxon>
        <taxon>Gastropoda</taxon>
        <taxon>Heterobranchia</taxon>
        <taxon>Euthyneura</taxon>
        <taxon>Tectipleura</taxon>
        <taxon>Aplysiida</taxon>
        <taxon>Aplysioidea</taxon>
        <taxon>Aplysiidae</taxon>
        <taxon>Aplysia</taxon>
    </lineage>
</organism>
<feature type="transmembrane region" description="Helical" evidence="1">
    <location>
        <begin position="102"/>
        <end position="121"/>
    </location>
</feature>
<keyword evidence="2" id="KW-1185">Reference proteome</keyword>